<keyword evidence="4" id="KW-0769">Symport</keyword>
<proteinExistence type="predicted"/>
<feature type="transmembrane region" description="Helical" evidence="7">
    <location>
        <begin position="81"/>
        <end position="104"/>
    </location>
</feature>
<evidence type="ECO:0000313" key="8">
    <source>
        <dbReference type="EMBL" id="AUP79223.1"/>
    </source>
</evidence>
<evidence type="ECO:0000256" key="3">
    <source>
        <dbReference type="ARBA" id="ARBA00022692"/>
    </source>
</evidence>
<feature type="transmembrane region" description="Helical" evidence="7">
    <location>
        <begin position="236"/>
        <end position="258"/>
    </location>
</feature>
<gene>
    <name evidence="8" type="ORF">C1H87_11115</name>
</gene>
<name>A0A2K9PQ71_9FLAO</name>
<accession>A0A2K9PQ71</accession>
<dbReference type="PANTHER" id="PTHR11706">
    <property type="entry name" value="SOLUTE CARRIER PROTEIN FAMILY 11 MEMBER"/>
    <property type="match status" value="1"/>
</dbReference>
<feature type="transmembrane region" description="Helical" evidence="7">
    <location>
        <begin position="149"/>
        <end position="169"/>
    </location>
</feature>
<evidence type="ECO:0000256" key="7">
    <source>
        <dbReference type="SAM" id="Phobius"/>
    </source>
</evidence>
<evidence type="ECO:0000313" key="9">
    <source>
        <dbReference type="Proteomes" id="UP000235826"/>
    </source>
</evidence>
<evidence type="ECO:0000256" key="4">
    <source>
        <dbReference type="ARBA" id="ARBA00022847"/>
    </source>
</evidence>
<keyword evidence="5 7" id="KW-1133">Transmembrane helix</keyword>
<keyword evidence="9" id="KW-1185">Reference proteome</keyword>
<feature type="transmembrane region" description="Helical" evidence="7">
    <location>
        <begin position="124"/>
        <end position="142"/>
    </location>
</feature>
<dbReference type="EMBL" id="CP025791">
    <property type="protein sequence ID" value="AUP79223.1"/>
    <property type="molecule type" value="Genomic_DNA"/>
</dbReference>
<evidence type="ECO:0000256" key="5">
    <source>
        <dbReference type="ARBA" id="ARBA00022989"/>
    </source>
</evidence>
<feature type="transmembrane region" description="Helical" evidence="7">
    <location>
        <begin position="41"/>
        <end position="60"/>
    </location>
</feature>
<feature type="transmembrane region" description="Helical" evidence="7">
    <location>
        <begin position="7"/>
        <end position="29"/>
    </location>
</feature>
<feature type="transmembrane region" description="Helical" evidence="7">
    <location>
        <begin position="348"/>
        <end position="373"/>
    </location>
</feature>
<evidence type="ECO:0000256" key="2">
    <source>
        <dbReference type="ARBA" id="ARBA00022448"/>
    </source>
</evidence>
<dbReference type="AlphaFoldDB" id="A0A2K9PQ71"/>
<dbReference type="GO" id="GO:0034755">
    <property type="term" value="P:iron ion transmembrane transport"/>
    <property type="evidence" value="ECO:0007669"/>
    <property type="project" value="TreeGrafter"/>
</dbReference>
<dbReference type="Pfam" id="PF01566">
    <property type="entry name" value="Nramp"/>
    <property type="match status" value="1"/>
</dbReference>
<feature type="transmembrane region" description="Helical" evidence="7">
    <location>
        <begin position="323"/>
        <end position="342"/>
    </location>
</feature>
<dbReference type="PANTHER" id="PTHR11706:SF33">
    <property type="entry name" value="NATURAL RESISTANCE-ASSOCIATED MACROPHAGE PROTEIN 2"/>
    <property type="match status" value="1"/>
</dbReference>
<organism evidence="8 9">
    <name type="scientific">Flavivirga eckloniae</name>
    <dbReference type="NCBI Taxonomy" id="1803846"/>
    <lineage>
        <taxon>Bacteria</taxon>
        <taxon>Pseudomonadati</taxon>
        <taxon>Bacteroidota</taxon>
        <taxon>Flavobacteriia</taxon>
        <taxon>Flavobacteriales</taxon>
        <taxon>Flavobacteriaceae</taxon>
        <taxon>Flavivirga</taxon>
    </lineage>
</organism>
<dbReference type="GO" id="GO:0005384">
    <property type="term" value="F:manganese ion transmembrane transporter activity"/>
    <property type="evidence" value="ECO:0007669"/>
    <property type="project" value="TreeGrafter"/>
</dbReference>
<feature type="transmembrane region" description="Helical" evidence="7">
    <location>
        <begin position="196"/>
        <end position="215"/>
    </location>
</feature>
<dbReference type="KEGG" id="fek:C1H87_11115"/>
<keyword evidence="3 7" id="KW-0812">Transmembrane</keyword>
<dbReference type="NCBIfam" id="NF037982">
    <property type="entry name" value="Nramp_1"/>
    <property type="match status" value="1"/>
</dbReference>
<evidence type="ECO:0000256" key="1">
    <source>
        <dbReference type="ARBA" id="ARBA00004141"/>
    </source>
</evidence>
<reference evidence="8 9" key="1">
    <citation type="submission" date="2018-01" db="EMBL/GenBank/DDBJ databases">
        <title>Complete genome sequence of Flavivirga eckloniae ECD14 isolated from seaweed Ecklonia cava.</title>
        <authorList>
            <person name="Lee J.H."/>
            <person name="Baik K.S."/>
            <person name="Seong C.N."/>
        </authorList>
    </citation>
    <scope>NUCLEOTIDE SEQUENCE [LARGE SCALE GENOMIC DNA]</scope>
    <source>
        <strain evidence="8 9">ECD14</strain>
    </source>
</reference>
<dbReference type="InterPro" id="IPR001046">
    <property type="entry name" value="NRAMP_fam"/>
</dbReference>
<sequence length="418" mass="45389">MSRLKKIIASVLPGIFLIGYNVGTGSVTSMSKAGANFGLDLLWTVLVSCIITYYLIILFSRYTMVTGETVIQGIKKRIHPGLAITLLIALSTIIVSALTGLLGILAEVLHVWSESIMPWEISTLAWSIIVGLLVYVIIWVGNYAMFEKILAILVAIMGIAFIATMFINFPSFSDLMSGLFVPKLPEATEGSDNSPLVVIAGMVGTTVSVFAFIIRSQIVKDMGWNMSDNALQKRDAFVSASMMFLISAAVLITAASTLHVQGLRLNNVAEMIPLMEPIAGKAALGVFVIGILAAGLSSHLPNMLVIPWLIIDYKNEERNTKTTYHRILVFILTLTSVLGIALGFKPVFILILSQACIAIVLPITIGSIFYLTCKKSLMGKHVNKVYDYVILSIIMLFTLYVSSLGIEGLIDDLSSILS</sequence>
<dbReference type="OrthoDB" id="9787548at2"/>
<keyword evidence="6 7" id="KW-0472">Membrane</keyword>
<feature type="transmembrane region" description="Helical" evidence="7">
    <location>
        <begin position="278"/>
        <end position="311"/>
    </location>
</feature>
<dbReference type="Proteomes" id="UP000235826">
    <property type="component" value="Chromosome"/>
</dbReference>
<dbReference type="GO" id="GO:0005886">
    <property type="term" value="C:plasma membrane"/>
    <property type="evidence" value="ECO:0007669"/>
    <property type="project" value="TreeGrafter"/>
</dbReference>
<evidence type="ECO:0008006" key="10">
    <source>
        <dbReference type="Google" id="ProtNLM"/>
    </source>
</evidence>
<dbReference type="GO" id="GO:0015086">
    <property type="term" value="F:cadmium ion transmembrane transporter activity"/>
    <property type="evidence" value="ECO:0007669"/>
    <property type="project" value="TreeGrafter"/>
</dbReference>
<protein>
    <recommendedName>
        <fullName evidence="10">Divalent metal cation transporter</fullName>
    </recommendedName>
</protein>
<keyword evidence="2" id="KW-0813">Transport</keyword>
<feature type="transmembrane region" description="Helical" evidence="7">
    <location>
        <begin position="385"/>
        <end position="406"/>
    </location>
</feature>
<comment type="subcellular location">
    <subcellularLocation>
        <location evidence="1">Membrane</location>
        <topology evidence="1">Multi-pass membrane protein</topology>
    </subcellularLocation>
</comment>
<dbReference type="RefSeq" id="WP_102755878.1">
    <property type="nucleotide sequence ID" value="NZ_CP025791.1"/>
</dbReference>
<dbReference type="GO" id="GO:0015293">
    <property type="term" value="F:symporter activity"/>
    <property type="evidence" value="ECO:0007669"/>
    <property type="project" value="UniProtKB-KW"/>
</dbReference>
<evidence type="ECO:0000256" key="6">
    <source>
        <dbReference type="ARBA" id="ARBA00023136"/>
    </source>
</evidence>